<name>A0A4Q7VK52_9BACT</name>
<gene>
    <name evidence="15" type="ORF">EV201_1247</name>
</gene>
<evidence type="ECO:0000259" key="13">
    <source>
        <dbReference type="Pfam" id="PF00593"/>
    </source>
</evidence>
<feature type="domain" description="TonB-dependent receptor-like beta-barrel" evidence="13">
    <location>
        <begin position="334"/>
        <end position="769"/>
    </location>
</feature>
<dbReference type="PROSITE" id="PS52016">
    <property type="entry name" value="TONB_DEPENDENT_REC_3"/>
    <property type="match status" value="1"/>
</dbReference>
<feature type="chain" id="PRO_5020693809" evidence="12">
    <location>
        <begin position="20"/>
        <end position="797"/>
    </location>
</feature>
<evidence type="ECO:0000256" key="7">
    <source>
        <dbReference type="ARBA" id="ARBA00023136"/>
    </source>
</evidence>
<dbReference type="Pfam" id="PF07715">
    <property type="entry name" value="Plug"/>
    <property type="match status" value="1"/>
</dbReference>
<feature type="domain" description="TonB-dependent receptor plug" evidence="14">
    <location>
        <begin position="112"/>
        <end position="218"/>
    </location>
</feature>
<evidence type="ECO:0000256" key="12">
    <source>
        <dbReference type="SAM" id="SignalP"/>
    </source>
</evidence>
<keyword evidence="2 10" id="KW-0813">Transport</keyword>
<dbReference type="Pfam" id="PF00593">
    <property type="entry name" value="TonB_dep_Rec_b-barrel"/>
    <property type="match status" value="1"/>
</dbReference>
<dbReference type="AlphaFoldDB" id="A0A4Q7VK52"/>
<evidence type="ECO:0000313" key="15">
    <source>
        <dbReference type="EMBL" id="RZT96606.1"/>
    </source>
</evidence>
<protein>
    <submittedName>
        <fullName evidence="15">Hemoglobin/transferrin/lactoferrin receptor protein</fullName>
    </submittedName>
</protein>
<sequence length="797" mass="90911">MQKFLLILLLLICSFASQSQTIKIINKKTQLPIEDVYIYTQKTSTNSSKIGQADLSKFSKDAIIFFQHPSFQNLHLPYKTIAEEKFIVQLTPQLFKINEVTIAANKWEQNPKEVPVNLIQIDNKAIRNSEVSTSADLLKESGQIFIQKSQMGGGSPMIRGFAANRVLIVLDGVRLNNAIYRSGNLQNLLNIDPNSLESAEVILGPGSVIYGSDAIGGVMDFHTIKPQLSTDSSINFQLNHKTRYASANHELGFHTRYFVGNHKWSYAGNISHSDYSDLTMGRNGTNQYNRTEYVIRENDVDEIVKNSKPYVQEGSQFNQLNIIQKLRYNVSKNTDLQYNFLYSSTSDIPRYDRLTQYSGDKLKYAEWYYGPQRLQFHSLNLTNKNTNALFDNFKLISAYQTYEESRHSRKLNNNDISKRFEALDIFSTNLDFNKKLNSEIDLFYGFEYLYNYLNSTAYKKNVLNSTTSPLASRYPDNSSYSSLASYTNVKWKPNDMWTFNGGLRYSHVWIKSKLNKDFYTFPFTSLNLNTGALNGSLGATLQTNNNYLLKLNMTTGFRAPNIDDIGKVFDSEPGKVVVPNKDLKSEYAYNFDFSLSKNITKDFFIDFNAFYSILKDAMVRRDFTFDGQSTLMYDGVESQVQAIVNDDKAIVYGLSLKAKAQLSSNFILDAYYNRSKGEYKDGTPVRHVPPTFASVALKFKSKKLKSKLSIDYNGEIANRDLADTEKSKAYMYAKDRNGLPYSPEWVCVNLNNSYVFRDKIILGFSIENIFDTAYRPYSSGISAPGRNFILSLAFEIK</sequence>
<evidence type="ECO:0000256" key="2">
    <source>
        <dbReference type="ARBA" id="ARBA00022448"/>
    </source>
</evidence>
<dbReference type="InterPro" id="IPR000531">
    <property type="entry name" value="Beta-barrel_TonB"/>
</dbReference>
<accession>A0A4Q7VK52</accession>
<evidence type="ECO:0000256" key="3">
    <source>
        <dbReference type="ARBA" id="ARBA00022452"/>
    </source>
</evidence>
<dbReference type="PANTHER" id="PTHR30069">
    <property type="entry name" value="TONB-DEPENDENT OUTER MEMBRANE RECEPTOR"/>
    <property type="match status" value="1"/>
</dbReference>
<dbReference type="RefSeq" id="WP_130306569.1">
    <property type="nucleotide sequence ID" value="NZ_SHKN01000001.1"/>
</dbReference>
<dbReference type="EMBL" id="SHKN01000001">
    <property type="protein sequence ID" value="RZT96606.1"/>
    <property type="molecule type" value="Genomic_DNA"/>
</dbReference>
<keyword evidence="8 15" id="KW-0675">Receptor</keyword>
<evidence type="ECO:0000259" key="14">
    <source>
        <dbReference type="Pfam" id="PF07715"/>
    </source>
</evidence>
<dbReference type="InterPro" id="IPR036942">
    <property type="entry name" value="Beta-barrel_TonB_sf"/>
</dbReference>
<evidence type="ECO:0000256" key="8">
    <source>
        <dbReference type="ARBA" id="ARBA00023170"/>
    </source>
</evidence>
<feature type="signal peptide" evidence="12">
    <location>
        <begin position="1"/>
        <end position="19"/>
    </location>
</feature>
<dbReference type="InterPro" id="IPR012910">
    <property type="entry name" value="Plug_dom"/>
</dbReference>
<dbReference type="GO" id="GO:0044718">
    <property type="term" value="P:siderophore transmembrane transport"/>
    <property type="evidence" value="ECO:0007669"/>
    <property type="project" value="TreeGrafter"/>
</dbReference>
<dbReference type="PANTHER" id="PTHR30069:SF29">
    <property type="entry name" value="HEMOGLOBIN AND HEMOGLOBIN-HAPTOGLOBIN-BINDING PROTEIN 1-RELATED"/>
    <property type="match status" value="1"/>
</dbReference>
<dbReference type="GO" id="GO:0009279">
    <property type="term" value="C:cell outer membrane"/>
    <property type="evidence" value="ECO:0007669"/>
    <property type="project" value="UniProtKB-SubCell"/>
</dbReference>
<keyword evidence="9 10" id="KW-0998">Cell outer membrane</keyword>
<dbReference type="Gene3D" id="2.170.130.10">
    <property type="entry name" value="TonB-dependent receptor, plug domain"/>
    <property type="match status" value="1"/>
</dbReference>
<evidence type="ECO:0000256" key="6">
    <source>
        <dbReference type="ARBA" id="ARBA00023077"/>
    </source>
</evidence>
<keyword evidence="7 10" id="KW-0472">Membrane</keyword>
<keyword evidence="16" id="KW-1185">Reference proteome</keyword>
<proteinExistence type="inferred from homology"/>
<evidence type="ECO:0000256" key="1">
    <source>
        <dbReference type="ARBA" id="ARBA00004571"/>
    </source>
</evidence>
<dbReference type="InterPro" id="IPR037066">
    <property type="entry name" value="Plug_dom_sf"/>
</dbReference>
<dbReference type="Gene3D" id="2.40.170.20">
    <property type="entry name" value="TonB-dependent receptor, beta-barrel domain"/>
    <property type="match status" value="1"/>
</dbReference>
<dbReference type="OrthoDB" id="9795928at2"/>
<organism evidence="15 16">
    <name type="scientific">Ancylomarina subtilis</name>
    <dbReference type="NCBI Taxonomy" id="1639035"/>
    <lineage>
        <taxon>Bacteria</taxon>
        <taxon>Pseudomonadati</taxon>
        <taxon>Bacteroidota</taxon>
        <taxon>Bacteroidia</taxon>
        <taxon>Marinilabiliales</taxon>
        <taxon>Marinifilaceae</taxon>
        <taxon>Ancylomarina</taxon>
    </lineage>
</organism>
<dbReference type="Proteomes" id="UP000293562">
    <property type="component" value="Unassembled WGS sequence"/>
</dbReference>
<keyword evidence="4 10" id="KW-0812">Transmembrane</keyword>
<keyword evidence="3 10" id="KW-1134">Transmembrane beta strand</keyword>
<dbReference type="GO" id="GO:0015344">
    <property type="term" value="F:siderophore uptake transmembrane transporter activity"/>
    <property type="evidence" value="ECO:0007669"/>
    <property type="project" value="TreeGrafter"/>
</dbReference>
<keyword evidence="6 11" id="KW-0798">TonB box</keyword>
<evidence type="ECO:0000256" key="5">
    <source>
        <dbReference type="ARBA" id="ARBA00022729"/>
    </source>
</evidence>
<keyword evidence="5 12" id="KW-0732">Signal</keyword>
<evidence type="ECO:0000256" key="10">
    <source>
        <dbReference type="PROSITE-ProRule" id="PRU01360"/>
    </source>
</evidence>
<reference evidence="15 16" key="1">
    <citation type="submission" date="2019-02" db="EMBL/GenBank/DDBJ databases">
        <title>Genomic Encyclopedia of Type Strains, Phase IV (KMG-IV): sequencing the most valuable type-strain genomes for metagenomic binning, comparative biology and taxonomic classification.</title>
        <authorList>
            <person name="Goeker M."/>
        </authorList>
    </citation>
    <scope>NUCLEOTIDE SEQUENCE [LARGE SCALE GENOMIC DNA]</scope>
    <source>
        <strain evidence="15 16">DSM 28825</strain>
    </source>
</reference>
<comment type="subcellular location">
    <subcellularLocation>
        <location evidence="1 10">Cell outer membrane</location>
        <topology evidence="1 10">Multi-pass membrane protein</topology>
    </subcellularLocation>
</comment>
<dbReference type="SUPFAM" id="SSF56935">
    <property type="entry name" value="Porins"/>
    <property type="match status" value="1"/>
</dbReference>
<evidence type="ECO:0000313" key="16">
    <source>
        <dbReference type="Proteomes" id="UP000293562"/>
    </source>
</evidence>
<evidence type="ECO:0000256" key="4">
    <source>
        <dbReference type="ARBA" id="ARBA00022692"/>
    </source>
</evidence>
<evidence type="ECO:0000256" key="9">
    <source>
        <dbReference type="ARBA" id="ARBA00023237"/>
    </source>
</evidence>
<comment type="caution">
    <text evidence="15">The sequence shown here is derived from an EMBL/GenBank/DDBJ whole genome shotgun (WGS) entry which is preliminary data.</text>
</comment>
<comment type="similarity">
    <text evidence="10 11">Belongs to the TonB-dependent receptor family.</text>
</comment>
<dbReference type="InterPro" id="IPR039426">
    <property type="entry name" value="TonB-dep_rcpt-like"/>
</dbReference>
<evidence type="ECO:0000256" key="11">
    <source>
        <dbReference type="RuleBase" id="RU003357"/>
    </source>
</evidence>